<dbReference type="EMBL" id="LGVR01000018">
    <property type="protein sequence ID" value="KOA89365.1"/>
    <property type="molecule type" value="Genomic_DNA"/>
</dbReference>
<evidence type="ECO:0000256" key="10">
    <source>
        <dbReference type="RuleBase" id="RU004414"/>
    </source>
</evidence>
<protein>
    <recommendedName>
        <fullName evidence="7 8">Large ribosomal subunit protein uL16</fullName>
    </recommendedName>
</protein>
<dbReference type="PANTHER" id="PTHR12220:SF13">
    <property type="entry name" value="LARGE RIBOSOMAL SUBUNIT PROTEIN UL16M"/>
    <property type="match status" value="1"/>
</dbReference>
<dbReference type="PROSITE" id="PS00701">
    <property type="entry name" value="RIBOSOMAL_L16_2"/>
    <property type="match status" value="1"/>
</dbReference>
<dbReference type="PANTHER" id="PTHR12220">
    <property type="entry name" value="50S/60S RIBOSOMAL PROTEIN L16"/>
    <property type="match status" value="1"/>
</dbReference>
<dbReference type="PROSITE" id="PS00586">
    <property type="entry name" value="RIBOSOMAL_L16_1"/>
    <property type="match status" value="1"/>
</dbReference>
<dbReference type="CDD" id="cd01433">
    <property type="entry name" value="Ribosomal_L16_L10e"/>
    <property type="match status" value="1"/>
</dbReference>
<keyword evidence="5 8" id="KW-0689">Ribosomal protein</keyword>
<evidence type="ECO:0000256" key="9">
    <source>
        <dbReference type="RuleBase" id="RU004413"/>
    </source>
</evidence>
<reference evidence="11 12" key="1">
    <citation type="submission" date="2015-07" db="EMBL/GenBank/DDBJ databases">
        <title>Draft genome sequences of 17 French Clostridium botulinum group III.</title>
        <authorList>
            <person name="Woudstra C."/>
            <person name="Le Marechal C."/>
            <person name="Souillard R."/>
            <person name="Bayon-Auboyer M.-H."/>
            <person name="Dessouter D."/>
            <person name="Fach P."/>
        </authorList>
    </citation>
    <scope>NUCLEOTIDE SEQUENCE [LARGE SCALE GENOMIC DNA]</scope>
    <source>
        <strain evidence="11 12">12LNRI-CD</strain>
    </source>
</reference>
<keyword evidence="3 8" id="KW-0699">rRNA-binding</keyword>
<proteinExistence type="inferred from homology"/>
<dbReference type="Gene3D" id="3.90.1170.10">
    <property type="entry name" value="Ribosomal protein L10e/L16"/>
    <property type="match status" value="1"/>
</dbReference>
<dbReference type="SUPFAM" id="SSF54686">
    <property type="entry name" value="Ribosomal protein L16p/L10e"/>
    <property type="match status" value="1"/>
</dbReference>
<dbReference type="GO" id="GO:0003735">
    <property type="term" value="F:structural constituent of ribosome"/>
    <property type="evidence" value="ECO:0007669"/>
    <property type="project" value="InterPro"/>
</dbReference>
<sequence length="147" mass="16551">MLMPKKVKHRKVQRGRMRGKATRGNFIAYGDYAIQATECGWLTSNQIEAARIAINRYIKRGGKLWIKVFPDKPITEKPAETRMGSGKGSPEYWVAVVKPGRVLFELSGVAENVAREAMRLASHKLPMKTKFVTRKDFEQTGGEVNEG</sequence>
<accession>A0A9Q1UZ92</accession>
<comment type="caution">
    <text evidence="11">The sequence shown here is derived from an EMBL/GenBank/DDBJ whole genome shotgun (WGS) entry which is preliminary data.</text>
</comment>
<dbReference type="InterPro" id="IPR016180">
    <property type="entry name" value="Ribosomal_uL16_dom"/>
</dbReference>
<name>A0A9Q1UZ92_CLOBO</name>
<evidence type="ECO:0000256" key="7">
    <source>
        <dbReference type="ARBA" id="ARBA00035198"/>
    </source>
</evidence>
<keyword evidence="4 8" id="KW-0694">RNA-binding</keyword>
<dbReference type="PRINTS" id="PR00060">
    <property type="entry name" value="RIBOSOMALL16"/>
</dbReference>
<evidence type="ECO:0000256" key="4">
    <source>
        <dbReference type="ARBA" id="ARBA00022884"/>
    </source>
</evidence>
<evidence type="ECO:0000256" key="6">
    <source>
        <dbReference type="ARBA" id="ARBA00023274"/>
    </source>
</evidence>
<keyword evidence="6 8" id="KW-0687">Ribonucleoprotein</keyword>
<dbReference type="Pfam" id="PF00252">
    <property type="entry name" value="Ribosomal_L16"/>
    <property type="match status" value="1"/>
</dbReference>
<organism evidence="11 12">
    <name type="scientific">Clostridium botulinum</name>
    <dbReference type="NCBI Taxonomy" id="1491"/>
    <lineage>
        <taxon>Bacteria</taxon>
        <taxon>Bacillati</taxon>
        <taxon>Bacillota</taxon>
        <taxon>Clostridia</taxon>
        <taxon>Eubacteriales</taxon>
        <taxon>Clostridiaceae</taxon>
        <taxon>Clostridium</taxon>
    </lineage>
</organism>
<comment type="function">
    <text evidence="8 10">Binds 23S rRNA and is also seen to make contacts with the A and possibly P site tRNAs.</text>
</comment>
<dbReference type="FunFam" id="3.90.1170.10:FF:000001">
    <property type="entry name" value="50S ribosomal protein L16"/>
    <property type="match status" value="1"/>
</dbReference>
<dbReference type="Proteomes" id="UP000037540">
    <property type="component" value="Unassembled WGS sequence"/>
</dbReference>
<evidence type="ECO:0000256" key="3">
    <source>
        <dbReference type="ARBA" id="ARBA00022730"/>
    </source>
</evidence>
<keyword evidence="2 8" id="KW-0820">tRNA-binding</keyword>
<dbReference type="GO" id="GO:0022625">
    <property type="term" value="C:cytosolic large ribosomal subunit"/>
    <property type="evidence" value="ECO:0007669"/>
    <property type="project" value="TreeGrafter"/>
</dbReference>
<dbReference type="RefSeq" id="WP_019278290.1">
    <property type="nucleotide sequence ID" value="NZ_LGVO01000068.1"/>
</dbReference>
<comment type="similarity">
    <text evidence="1 8 9">Belongs to the universal ribosomal protein uL16 family.</text>
</comment>
<dbReference type="InterPro" id="IPR036920">
    <property type="entry name" value="Ribosomal_uL16_sf"/>
</dbReference>
<dbReference type="NCBIfam" id="TIGR01164">
    <property type="entry name" value="rplP_bact"/>
    <property type="match status" value="1"/>
</dbReference>
<evidence type="ECO:0000256" key="5">
    <source>
        <dbReference type="ARBA" id="ARBA00022980"/>
    </source>
</evidence>
<gene>
    <name evidence="8" type="primary">rplP</name>
    <name evidence="11" type="ORF">ADU74_04635</name>
</gene>
<evidence type="ECO:0000256" key="1">
    <source>
        <dbReference type="ARBA" id="ARBA00008931"/>
    </source>
</evidence>
<dbReference type="InterPro" id="IPR000114">
    <property type="entry name" value="Ribosomal_uL16_bact-type"/>
</dbReference>
<evidence type="ECO:0000256" key="2">
    <source>
        <dbReference type="ARBA" id="ARBA00022555"/>
    </source>
</evidence>
<dbReference type="InterPro" id="IPR047873">
    <property type="entry name" value="Ribosomal_uL16"/>
</dbReference>
<dbReference type="GO" id="GO:0019843">
    <property type="term" value="F:rRNA binding"/>
    <property type="evidence" value="ECO:0007669"/>
    <property type="project" value="UniProtKB-UniRule"/>
</dbReference>
<evidence type="ECO:0000313" key="12">
    <source>
        <dbReference type="Proteomes" id="UP000037540"/>
    </source>
</evidence>
<dbReference type="InterPro" id="IPR020798">
    <property type="entry name" value="Ribosomal_uL16_CS"/>
</dbReference>
<dbReference type="AlphaFoldDB" id="A0A9Q1UZ92"/>
<dbReference type="OrthoDB" id="9802589at2"/>
<comment type="subunit">
    <text evidence="8 10">Part of the 50S ribosomal subunit.</text>
</comment>
<evidence type="ECO:0000313" key="11">
    <source>
        <dbReference type="EMBL" id="KOA89365.1"/>
    </source>
</evidence>
<evidence type="ECO:0000256" key="8">
    <source>
        <dbReference type="HAMAP-Rule" id="MF_01342"/>
    </source>
</evidence>
<dbReference type="GO" id="GO:0006412">
    <property type="term" value="P:translation"/>
    <property type="evidence" value="ECO:0007669"/>
    <property type="project" value="UniProtKB-UniRule"/>
</dbReference>
<dbReference type="GO" id="GO:0000049">
    <property type="term" value="F:tRNA binding"/>
    <property type="evidence" value="ECO:0007669"/>
    <property type="project" value="UniProtKB-KW"/>
</dbReference>
<dbReference type="HAMAP" id="MF_01342">
    <property type="entry name" value="Ribosomal_uL16"/>
    <property type="match status" value="1"/>
</dbReference>